<feature type="transmembrane region" description="Helical" evidence="1">
    <location>
        <begin position="67"/>
        <end position="85"/>
    </location>
</feature>
<organism evidence="2 3">
    <name type="scientific">Actinoplanes campanulatus</name>
    <dbReference type="NCBI Taxonomy" id="113559"/>
    <lineage>
        <taxon>Bacteria</taxon>
        <taxon>Bacillati</taxon>
        <taxon>Actinomycetota</taxon>
        <taxon>Actinomycetes</taxon>
        <taxon>Micromonosporales</taxon>
        <taxon>Micromonosporaceae</taxon>
        <taxon>Actinoplanes</taxon>
    </lineage>
</organism>
<evidence type="ECO:0000313" key="2">
    <source>
        <dbReference type="EMBL" id="MBB3099038.1"/>
    </source>
</evidence>
<evidence type="ECO:0000313" key="3">
    <source>
        <dbReference type="Proteomes" id="UP000590749"/>
    </source>
</evidence>
<dbReference type="AlphaFoldDB" id="A0A7W5FHU9"/>
<name>A0A7W5FHU9_9ACTN</name>
<keyword evidence="1" id="KW-0812">Transmembrane</keyword>
<gene>
    <name evidence="2" type="ORF">FHR83_006744</name>
</gene>
<reference evidence="2 3" key="1">
    <citation type="submission" date="2020-08" db="EMBL/GenBank/DDBJ databases">
        <title>Genomic Encyclopedia of Type Strains, Phase III (KMG-III): the genomes of soil and plant-associated and newly described type strains.</title>
        <authorList>
            <person name="Whitman W."/>
        </authorList>
    </citation>
    <scope>NUCLEOTIDE SEQUENCE [LARGE SCALE GENOMIC DNA]</scope>
    <source>
        <strain evidence="2 3">CECT 3287</strain>
    </source>
</reference>
<keyword evidence="1" id="KW-0472">Membrane</keyword>
<keyword evidence="1" id="KW-1133">Transmembrane helix</keyword>
<dbReference type="EMBL" id="JACHXF010000017">
    <property type="protein sequence ID" value="MBB3099038.1"/>
    <property type="molecule type" value="Genomic_DNA"/>
</dbReference>
<protein>
    <submittedName>
        <fullName evidence="2">Uncharacterized protein</fullName>
    </submittedName>
</protein>
<proteinExistence type="predicted"/>
<dbReference type="Proteomes" id="UP000590749">
    <property type="component" value="Unassembled WGS sequence"/>
</dbReference>
<accession>A0A7W5FHU9</accession>
<dbReference type="RefSeq" id="WP_183225120.1">
    <property type="nucleotide sequence ID" value="NZ_BMPW01000020.1"/>
</dbReference>
<evidence type="ECO:0000256" key="1">
    <source>
        <dbReference type="SAM" id="Phobius"/>
    </source>
</evidence>
<feature type="transmembrane region" description="Helical" evidence="1">
    <location>
        <begin position="91"/>
        <end position="110"/>
    </location>
</feature>
<keyword evidence="3" id="KW-1185">Reference proteome</keyword>
<comment type="caution">
    <text evidence="2">The sequence shown here is derived from an EMBL/GenBank/DDBJ whole genome shotgun (WGS) entry which is preliminary data.</text>
</comment>
<sequence>MTTTPTDLAPVIVVFDECHGLLASNKAELPDLTAEQTLALMRAAHTEMNRRAAPVAETATDQHINTAGSLIVLAGALTGLAQTAMTRPDLVGYPITASFAAMVIGAVVLLRTPSGNAR</sequence>